<dbReference type="EMBL" id="KC977571">
    <property type="protein sequence ID" value="AGO85577.1"/>
    <property type="molecule type" value="Genomic_DNA"/>
</dbReference>
<organism evidence="1 2">
    <name type="scientific">Pandoravirus salinus</name>
    <dbReference type="NCBI Taxonomy" id="1349410"/>
    <lineage>
        <taxon>Viruses</taxon>
        <taxon>Pandoravirus</taxon>
    </lineage>
</organism>
<evidence type="ECO:0000313" key="2">
    <source>
        <dbReference type="Proteomes" id="UP000204584"/>
    </source>
</evidence>
<name>S4W4E3_9VIRU</name>
<proteinExistence type="predicted"/>
<sequence length="94" mass="9893">MTTARTTQTVVIHNTAATPVNLHLTWDNGNASASSLVAGGIERNVYKTGDYGAPIKCIGIHVPATNRSWSQCIDDIATVFVTIKADGTIAAIHS</sequence>
<dbReference type="KEGG" id="vg:16607364"/>
<reference evidence="1 2" key="1">
    <citation type="journal article" date="2013" name="Science">
        <title>Pandoraviruses: amoeba viruses with genomes up to 2.5 Mb reaching that of parasitic eukaryotes.</title>
        <authorList>
            <person name="Philippe N."/>
            <person name="Legendre M."/>
            <person name="Doutre G."/>
            <person name="Coute Y."/>
            <person name="Poirot O."/>
            <person name="Lescot M."/>
            <person name="Arslan D."/>
            <person name="Seltzer V."/>
            <person name="Bertaux L."/>
            <person name="Bruley C."/>
            <person name="Garin J."/>
            <person name="Claverie J.M."/>
            <person name="Abergel C."/>
        </authorList>
    </citation>
    <scope>NUCLEOTIDE SEQUENCE [LARGE SCALE GENOMIC DNA]</scope>
</reference>
<gene>
    <name evidence="1" type="ORF">psal_cds_1247</name>
</gene>
<evidence type="ECO:0000313" key="1">
    <source>
        <dbReference type="EMBL" id="AGO85577.1"/>
    </source>
</evidence>
<dbReference type="RefSeq" id="YP_008438656.1">
    <property type="nucleotide sequence ID" value="NC_022098.1"/>
</dbReference>
<dbReference type="GeneID" id="16607364"/>
<protein>
    <submittedName>
        <fullName evidence="1">Uncharacterized protein</fullName>
    </submittedName>
</protein>
<accession>S4W4E3</accession>
<dbReference type="Proteomes" id="UP000204584">
    <property type="component" value="Segment"/>
</dbReference>
<keyword evidence="2" id="KW-1185">Reference proteome</keyword>